<evidence type="ECO:0000256" key="3">
    <source>
        <dbReference type="SAM" id="MobiDB-lite"/>
    </source>
</evidence>
<dbReference type="Pfam" id="PF00583">
    <property type="entry name" value="Acetyltransf_1"/>
    <property type="match status" value="1"/>
</dbReference>
<feature type="region of interest" description="Disordered" evidence="3">
    <location>
        <begin position="1"/>
        <end position="24"/>
    </location>
</feature>
<evidence type="ECO:0000313" key="5">
    <source>
        <dbReference type="EMBL" id="KZM35545.1"/>
    </source>
</evidence>
<dbReference type="InterPro" id="IPR016181">
    <property type="entry name" value="Acyl_CoA_acyltransferase"/>
</dbReference>
<dbReference type="GO" id="GO:0016747">
    <property type="term" value="F:acyltransferase activity, transferring groups other than amino-acyl groups"/>
    <property type="evidence" value="ECO:0007669"/>
    <property type="project" value="InterPro"/>
</dbReference>
<feature type="domain" description="N-acetyltransferase" evidence="4">
    <location>
        <begin position="39"/>
        <end position="225"/>
    </location>
</feature>
<protein>
    <submittedName>
        <fullName evidence="5">Acetyltransferase (GNAT) family protein</fullName>
    </submittedName>
</protein>
<dbReference type="EMBL" id="LRIE01000069">
    <property type="protein sequence ID" value="KZM35545.1"/>
    <property type="molecule type" value="Genomic_DNA"/>
</dbReference>
<comment type="caution">
    <text evidence="5">The sequence shown here is derived from an EMBL/GenBank/DDBJ whole genome shotgun (WGS) entry which is preliminary data.</text>
</comment>
<evidence type="ECO:0000259" key="4">
    <source>
        <dbReference type="PROSITE" id="PS51186"/>
    </source>
</evidence>
<evidence type="ECO:0000256" key="2">
    <source>
        <dbReference type="ARBA" id="ARBA00023315"/>
    </source>
</evidence>
<accession>A0A163RP57</accession>
<evidence type="ECO:0000313" key="6">
    <source>
        <dbReference type="Proteomes" id="UP000076447"/>
    </source>
</evidence>
<dbReference type="Gene3D" id="3.40.630.30">
    <property type="match status" value="1"/>
</dbReference>
<evidence type="ECO:0000256" key="1">
    <source>
        <dbReference type="ARBA" id="ARBA00022679"/>
    </source>
</evidence>
<reference evidence="5 6" key="1">
    <citation type="submission" date="2016-01" db="EMBL/GenBank/DDBJ databases">
        <title>Genome sequence of Oerskovia enterophila VJag, an agar and cellulose degrading bacterium.</title>
        <authorList>
            <person name="Poehlein A."/>
            <person name="Jag V."/>
            <person name="Bengelsdorf F."/>
            <person name="Duerre P."/>
            <person name="Daniel R."/>
        </authorList>
    </citation>
    <scope>NUCLEOTIDE SEQUENCE [LARGE SCALE GENOMIC DNA]</scope>
    <source>
        <strain evidence="5 6">VJag</strain>
    </source>
</reference>
<dbReference type="Proteomes" id="UP000076447">
    <property type="component" value="Unassembled WGS sequence"/>
</dbReference>
<keyword evidence="1 5" id="KW-0808">Transferase</keyword>
<name>A0A163RP57_9CELL</name>
<dbReference type="InterPro" id="IPR050832">
    <property type="entry name" value="Bact_Acetyltransf"/>
</dbReference>
<dbReference type="STRING" id="43678.OJAG_18100"/>
<dbReference type="PANTHER" id="PTHR43877">
    <property type="entry name" value="AMINOALKYLPHOSPHONATE N-ACETYLTRANSFERASE-RELATED-RELATED"/>
    <property type="match status" value="1"/>
</dbReference>
<dbReference type="PROSITE" id="PS51186">
    <property type="entry name" value="GNAT"/>
    <property type="match status" value="1"/>
</dbReference>
<dbReference type="PATRIC" id="fig|43678.3.peg.1889"/>
<dbReference type="PANTHER" id="PTHR43877:SF2">
    <property type="entry name" value="AMINOALKYLPHOSPHONATE N-ACETYLTRANSFERASE-RELATED"/>
    <property type="match status" value="1"/>
</dbReference>
<dbReference type="SUPFAM" id="SSF55729">
    <property type="entry name" value="Acyl-CoA N-acyltransferases (Nat)"/>
    <property type="match status" value="1"/>
</dbReference>
<feature type="compositionally biased region" description="Basic and acidic residues" evidence="3">
    <location>
        <begin position="101"/>
        <end position="138"/>
    </location>
</feature>
<dbReference type="RefSeq" id="WP_068708232.1">
    <property type="nucleotide sequence ID" value="NZ_LRIE01000069.1"/>
</dbReference>
<dbReference type="AlphaFoldDB" id="A0A163RP57"/>
<gene>
    <name evidence="5" type="ORF">OJAG_18100</name>
</gene>
<feature type="region of interest" description="Disordered" evidence="3">
    <location>
        <begin position="99"/>
        <end position="142"/>
    </location>
</feature>
<proteinExistence type="predicted"/>
<dbReference type="InterPro" id="IPR000182">
    <property type="entry name" value="GNAT_dom"/>
</dbReference>
<sequence length="232" mass="25267">MSAPTTTRETTTGTGAAAHQAAGSVAAPVEVRSVTLHDPLVRPLLDELAHEYATRYRNLLDEDDLRAEMEHYPAADFAAPDGDLVLLLADGEPVAGGAFRRRAEPELGEPARRTRPGDGRSALRDDPRPDAHETHSEDGSPLVATAELKRIWTHSAHRRRGLARQVLVELEDRAAERGYARIYLTTGPRQPEAAGLYLSAGYTPLFDVSRDPEDVGPLAFEKWLCPHVSAPA</sequence>
<organism evidence="5 6">
    <name type="scientific">Oerskovia enterophila</name>
    <dbReference type="NCBI Taxonomy" id="43678"/>
    <lineage>
        <taxon>Bacteria</taxon>
        <taxon>Bacillati</taxon>
        <taxon>Actinomycetota</taxon>
        <taxon>Actinomycetes</taxon>
        <taxon>Micrococcales</taxon>
        <taxon>Cellulomonadaceae</taxon>
        <taxon>Oerskovia</taxon>
    </lineage>
</organism>
<keyword evidence="2" id="KW-0012">Acyltransferase</keyword>
<dbReference type="CDD" id="cd04301">
    <property type="entry name" value="NAT_SF"/>
    <property type="match status" value="1"/>
</dbReference>